<dbReference type="InterPro" id="IPR012341">
    <property type="entry name" value="6hp_glycosidase-like_sf"/>
</dbReference>
<dbReference type="GO" id="GO:0030245">
    <property type="term" value="P:cellulose catabolic process"/>
    <property type="evidence" value="ECO:0007669"/>
    <property type="project" value="UniProtKB-KW"/>
</dbReference>
<organism evidence="11 12">
    <name type="scientific">Capsicum annuum</name>
    <name type="common">Capsicum pepper</name>
    <dbReference type="NCBI Taxonomy" id="4072"/>
    <lineage>
        <taxon>Eukaryota</taxon>
        <taxon>Viridiplantae</taxon>
        <taxon>Streptophyta</taxon>
        <taxon>Embryophyta</taxon>
        <taxon>Tracheophyta</taxon>
        <taxon>Spermatophyta</taxon>
        <taxon>Magnoliopsida</taxon>
        <taxon>eudicotyledons</taxon>
        <taxon>Gunneridae</taxon>
        <taxon>Pentapetalae</taxon>
        <taxon>asterids</taxon>
        <taxon>lamiids</taxon>
        <taxon>Solanales</taxon>
        <taxon>Solanaceae</taxon>
        <taxon>Solanoideae</taxon>
        <taxon>Capsiceae</taxon>
        <taxon>Capsicum</taxon>
    </lineage>
</organism>
<dbReference type="Proteomes" id="UP000222542">
    <property type="component" value="Unassembled WGS sequence"/>
</dbReference>
<keyword evidence="12" id="KW-1185">Reference proteome</keyword>
<evidence type="ECO:0000313" key="11">
    <source>
        <dbReference type="EMBL" id="PHT65004.1"/>
    </source>
</evidence>
<feature type="transmembrane region" description="Helical" evidence="9">
    <location>
        <begin position="79"/>
        <end position="99"/>
    </location>
</feature>
<feature type="domain" description="Glycoside hydrolase family 9" evidence="10">
    <location>
        <begin position="112"/>
        <end position="230"/>
    </location>
</feature>
<comment type="catalytic activity">
    <reaction evidence="1">
        <text>Endohydrolysis of (1-&gt;4)-beta-D-glucosidic linkages in cellulose, lichenin and cereal beta-D-glucans.</text>
        <dbReference type="EC" id="3.2.1.4"/>
    </reaction>
</comment>
<evidence type="ECO:0000256" key="4">
    <source>
        <dbReference type="ARBA" id="ARBA00022801"/>
    </source>
</evidence>
<dbReference type="Gene3D" id="1.50.10.10">
    <property type="match status" value="1"/>
</dbReference>
<evidence type="ECO:0000256" key="2">
    <source>
        <dbReference type="ARBA" id="ARBA00007072"/>
    </source>
</evidence>
<dbReference type="EMBL" id="AYRZ02000012">
    <property type="protein sequence ID" value="PHT65004.1"/>
    <property type="molecule type" value="Genomic_DNA"/>
</dbReference>
<comment type="similarity">
    <text evidence="2">Belongs to the glycosyl hydrolase 9 (cellulase E) family.</text>
</comment>
<keyword evidence="9" id="KW-0472">Membrane</keyword>
<evidence type="ECO:0000259" key="10">
    <source>
        <dbReference type="Pfam" id="PF00759"/>
    </source>
</evidence>
<dbReference type="SUPFAM" id="SSF48208">
    <property type="entry name" value="Six-hairpin glycosidases"/>
    <property type="match status" value="1"/>
</dbReference>
<evidence type="ECO:0000256" key="7">
    <source>
        <dbReference type="ARBA" id="ARBA00023295"/>
    </source>
</evidence>
<reference evidence="11 12" key="2">
    <citation type="journal article" date="2017" name="Genome Biol.">
        <title>New reference genome sequences of hot pepper reveal the massive evolution of plant disease-resistance genes by retroduplication.</title>
        <authorList>
            <person name="Kim S."/>
            <person name="Park J."/>
            <person name="Yeom S.I."/>
            <person name="Kim Y.M."/>
            <person name="Seo E."/>
            <person name="Kim K.T."/>
            <person name="Kim M.S."/>
            <person name="Lee J.M."/>
            <person name="Cheong K."/>
            <person name="Shin H.S."/>
            <person name="Kim S.B."/>
            <person name="Han K."/>
            <person name="Lee J."/>
            <person name="Park M."/>
            <person name="Lee H.A."/>
            <person name="Lee H.Y."/>
            <person name="Lee Y."/>
            <person name="Oh S."/>
            <person name="Lee J.H."/>
            <person name="Choi E."/>
            <person name="Choi E."/>
            <person name="Lee S.E."/>
            <person name="Jeon J."/>
            <person name="Kim H."/>
            <person name="Choi G."/>
            <person name="Song H."/>
            <person name="Lee J."/>
            <person name="Lee S.C."/>
            <person name="Kwon J.K."/>
            <person name="Lee H.Y."/>
            <person name="Koo N."/>
            <person name="Hong Y."/>
            <person name="Kim R.W."/>
            <person name="Kang W.H."/>
            <person name="Huh J.H."/>
            <person name="Kang B.C."/>
            <person name="Yang T.J."/>
            <person name="Lee Y.H."/>
            <person name="Bennetzen J.L."/>
            <person name="Choi D."/>
        </authorList>
    </citation>
    <scope>NUCLEOTIDE SEQUENCE [LARGE SCALE GENOMIC DNA]</scope>
    <source>
        <strain evidence="12">cv. CM334</strain>
    </source>
</reference>
<keyword evidence="9" id="KW-0812">Transmembrane</keyword>
<evidence type="ECO:0000256" key="3">
    <source>
        <dbReference type="ARBA" id="ARBA00012601"/>
    </source>
</evidence>
<dbReference type="Gramene" id="PHT65004">
    <property type="protein sequence ID" value="PHT65004"/>
    <property type="gene ID" value="T459_29429"/>
</dbReference>
<sequence>MQSNHWGGSLEIATTEDDNRSHNLYDSDRASINDYYDHSNRSLDQTQQSWLLGPPEKKKKKYVDLGCIICSKKALKYSFYAMVMLLLVIGLPTIVVKFWPKHKPPPIPQDDYTFALHKALRFFNAQKSGKLPKSNGIPWRGNSGLQDGSTLTDVKGGLVGGYYDAGDNIKFHFPMSFAMTMLSWSVIEYEHKYRAIGEYDNITELIKWGTDYLLRTFNSSATRIDKIYSQQQDPR</sequence>
<keyword evidence="8" id="KW-0624">Polysaccharide degradation</keyword>
<name>A0A2G2Y5J3_CAPAN</name>
<dbReference type="EC" id="3.2.1.4" evidence="3"/>
<evidence type="ECO:0000256" key="1">
    <source>
        <dbReference type="ARBA" id="ARBA00000966"/>
    </source>
</evidence>
<dbReference type="PANTHER" id="PTHR22298">
    <property type="entry name" value="ENDO-1,4-BETA-GLUCANASE"/>
    <property type="match status" value="1"/>
</dbReference>
<evidence type="ECO:0000256" key="9">
    <source>
        <dbReference type="SAM" id="Phobius"/>
    </source>
</evidence>
<keyword evidence="6" id="KW-0119">Carbohydrate metabolism</keyword>
<evidence type="ECO:0000256" key="6">
    <source>
        <dbReference type="ARBA" id="ARBA00023277"/>
    </source>
</evidence>
<evidence type="ECO:0000256" key="5">
    <source>
        <dbReference type="ARBA" id="ARBA00023001"/>
    </source>
</evidence>
<reference evidence="11 12" key="1">
    <citation type="journal article" date="2014" name="Nat. Genet.">
        <title>Genome sequence of the hot pepper provides insights into the evolution of pungency in Capsicum species.</title>
        <authorList>
            <person name="Kim S."/>
            <person name="Park M."/>
            <person name="Yeom S.I."/>
            <person name="Kim Y.M."/>
            <person name="Lee J.M."/>
            <person name="Lee H.A."/>
            <person name="Seo E."/>
            <person name="Choi J."/>
            <person name="Cheong K."/>
            <person name="Kim K.T."/>
            <person name="Jung K."/>
            <person name="Lee G.W."/>
            <person name="Oh S.K."/>
            <person name="Bae C."/>
            <person name="Kim S.B."/>
            <person name="Lee H.Y."/>
            <person name="Kim S.Y."/>
            <person name="Kim M.S."/>
            <person name="Kang B.C."/>
            <person name="Jo Y.D."/>
            <person name="Yang H.B."/>
            <person name="Jeong H.J."/>
            <person name="Kang W.H."/>
            <person name="Kwon J.K."/>
            <person name="Shin C."/>
            <person name="Lim J.Y."/>
            <person name="Park J.H."/>
            <person name="Huh J.H."/>
            <person name="Kim J.S."/>
            <person name="Kim B.D."/>
            <person name="Cohen O."/>
            <person name="Paran I."/>
            <person name="Suh M.C."/>
            <person name="Lee S.B."/>
            <person name="Kim Y.K."/>
            <person name="Shin Y."/>
            <person name="Noh S.J."/>
            <person name="Park J."/>
            <person name="Seo Y.S."/>
            <person name="Kwon S.Y."/>
            <person name="Kim H.A."/>
            <person name="Park J.M."/>
            <person name="Kim H.J."/>
            <person name="Choi S.B."/>
            <person name="Bosland P.W."/>
            <person name="Reeves G."/>
            <person name="Jo S.H."/>
            <person name="Lee B.W."/>
            <person name="Cho H.T."/>
            <person name="Choi H.S."/>
            <person name="Lee M.S."/>
            <person name="Yu Y."/>
            <person name="Do Choi Y."/>
            <person name="Park B.S."/>
            <person name="van Deynze A."/>
            <person name="Ashrafi H."/>
            <person name="Hill T."/>
            <person name="Kim W.T."/>
            <person name="Pai H.S."/>
            <person name="Ahn H.K."/>
            <person name="Yeam I."/>
            <person name="Giovannoni J.J."/>
            <person name="Rose J.K."/>
            <person name="Sorensen I."/>
            <person name="Lee S.J."/>
            <person name="Kim R.W."/>
            <person name="Choi I.Y."/>
            <person name="Choi B.S."/>
            <person name="Lim J.S."/>
            <person name="Lee Y.H."/>
            <person name="Choi D."/>
        </authorList>
    </citation>
    <scope>NUCLEOTIDE SEQUENCE [LARGE SCALE GENOMIC DNA]</scope>
    <source>
        <strain evidence="12">cv. CM334</strain>
    </source>
</reference>
<dbReference type="InterPro" id="IPR001701">
    <property type="entry name" value="Glyco_hydro_9"/>
</dbReference>
<protein>
    <recommendedName>
        <fullName evidence="3">cellulase</fullName>
        <ecNumber evidence="3">3.2.1.4</ecNumber>
    </recommendedName>
</protein>
<keyword evidence="4" id="KW-0378">Hydrolase</keyword>
<dbReference type="STRING" id="4072.A0A2G2Y5J3"/>
<keyword evidence="7" id="KW-0326">Glycosidase</keyword>
<keyword evidence="5" id="KW-0136">Cellulose degradation</keyword>
<dbReference type="Pfam" id="PF00759">
    <property type="entry name" value="Glyco_hydro_9"/>
    <property type="match status" value="1"/>
</dbReference>
<accession>A0A2G2Y5J3</accession>
<evidence type="ECO:0000256" key="8">
    <source>
        <dbReference type="ARBA" id="ARBA00023326"/>
    </source>
</evidence>
<gene>
    <name evidence="11" type="ORF">T459_29429</name>
</gene>
<dbReference type="InterPro" id="IPR008928">
    <property type="entry name" value="6-hairpin_glycosidase_sf"/>
</dbReference>
<keyword evidence="9" id="KW-1133">Transmembrane helix</keyword>
<evidence type="ECO:0000313" key="12">
    <source>
        <dbReference type="Proteomes" id="UP000222542"/>
    </source>
</evidence>
<dbReference type="GO" id="GO:0008810">
    <property type="term" value="F:cellulase activity"/>
    <property type="evidence" value="ECO:0007669"/>
    <property type="project" value="UniProtKB-EC"/>
</dbReference>
<proteinExistence type="inferred from homology"/>
<dbReference type="AlphaFoldDB" id="A0A2G2Y5J3"/>
<dbReference type="OMA" id="WIVSICM"/>
<comment type="caution">
    <text evidence="11">The sequence shown here is derived from an EMBL/GenBank/DDBJ whole genome shotgun (WGS) entry which is preliminary data.</text>
</comment>